<evidence type="ECO:0000256" key="2">
    <source>
        <dbReference type="SAM" id="Phobius"/>
    </source>
</evidence>
<feature type="compositionally biased region" description="Basic residues" evidence="1">
    <location>
        <begin position="1"/>
        <end position="10"/>
    </location>
</feature>
<feature type="transmembrane region" description="Helical" evidence="2">
    <location>
        <begin position="118"/>
        <end position="136"/>
    </location>
</feature>
<dbReference type="Proteomes" id="UP000540191">
    <property type="component" value="Unassembled WGS sequence"/>
</dbReference>
<sequence length="214" mass="22359">MSPSSRHRKNSPAGPGAPNANQRRPGLRDLNPREDIAAAGQSPGDPSMLILALLGTTLFVGGYYHLLVLQQMTQLTGGLPMPDSMLFGYGREHIATLSDAMDEAARGQLNWVHKTAGVIFPIAVALSTAAVGAWRLTSPAHKWAAAGLGLVFAVVDVAENIAIESAIAAGGEGALLAATLTVARWALLAAIVVLIVALLVRRRPVAQEAPPRRG</sequence>
<accession>A0A7W7GJS8</accession>
<keyword evidence="2" id="KW-0472">Membrane</keyword>
<evidence type="ECO:0000256" key="1">
    <source>
        <dbReference type="SAM" id="MobiDB-lite"/>
    </source>
</evidence>
<dbReference type="EMBL" id="JACHNA010000001">
    <property type="protein sequence ID" value="MBB4734526.1"/>
    <property type="molecule type" value="Genomic_DNA"/>
</dbReference>
<feature type="transmembrane region" description="Helical" evidence="2">
    <location>
        <begin position="175"/>
        <end position="200"/>
    </location>
</feature>
<reference evidence="3 4" key="1">
    <citation type="submission" date="2020-08" db="EMBL/GenBank/DDBJ databases">
        <title>Sequencing the genomes of 1000 actinobacteria strains.</title>
        <authorList>
            <person name="Klenk H.-P."/>
        </authorList>
    </citation>
    <scope>NUCLEOTIDE SEQUENCE [LARGE SCALE GENOMIC DNA]</scope>
    <source>
        <strain evidence="3 4">DSM 23974</strain>
    </source>
</reference>
<organism evidence="3 4">
    <name type="scientific">Micrococcus cohnii</name>
    <dbReference type="NCBI Taxonomy" id="993416"/>
    <lineage>
        <taxon>Bacteria</taxon>
        <taxon>Bacillati</taxon>
        <taxon>Actinomycetota</taxon>
        <taxon>Actinomycetes</taxon>
        <taxon>Micrococcales</taxon>
        <taxon>Micrococcaceae</taxon>
        <taxon>Micrococcus</taxon>
    </lineage>
</organism>
<comment type="caution">
    <text evidence="3">The sequence shown here is derived from an EMBL/GenBank/DDBJ whole genome shotgun (WGS) entry which is preliminary data.</text>
</comment>
<keyword evidence="2" id="KW-1133">Transmembrane helix</keyword>
<dbReference type="RefSeq" id="WP_184240724.1">
    <property type="nucleotide sequence ID" value="NZ_JACHNA010000001.1"/>
</dbReference>
<gene>
    <name evidence="3" type="ORF">HDA30_000034</name>
</gene>
<keyword evidence="4" id="KW-1185">Reference proteome</keyword>
<evidence type="ECO:0000313" key="3">
    <source>
        <dbReference type="EMBL" id="MBB4734526.1"/>
    </source>
</evidence>
<proteinExistence type="predicted"/>
<feature type="region of interest" description="Disordered" evidence="1">
    <location>
        <begin position="1"/>
        <end position="28"/>
    </location>
</feature>
<protein>
    <submittedName>
        <fullName evidence="3">Uncharacterized protein</fullName>
    </submittedName>
</protein>
<feature type="transmembrane region" description="Helical" evidence="2">
    <location>
        <begin position="48"/>
        <end position="66"/>
    </location>
</feature>
<evidence type="ECO:0000313" key="4">
    <source>
        <dbReference type="Proteomes" id="UP000540191"/>
    </source>
</evidence>
<keyword evidence="2" id="KW-0812">Transmembrane</keyword>
<dbReference type="AlphaFoldDB" id="A0A7W7GJS8"/>
<name>A0A7W7GJS8_9MICC</name>